<evidence type="ECO:0000313" key="2">
    <source>
        <dbReference type="EMBL" id="KAF2971718.1"/>
    </source>
</evidence>
<feature type="compositionally biased region" description="Polar residues" evidence="1">
    <location>
        <begin position="340"/>
        <end position="350"/>
    </location>
</feature>
<keyword evidence="3" id="KW-1185">Reference proteome</keyword>
<comment type="caution">
    <text evidence="2">The sequence shown here is derived from an EMBL/GenBank/DDBJ whole genome shotgun (WGS) entry which is preliminary data.</text>
</comment>
<name>A0A7C8IVY9_9PEZI</name>
<accession>A0A7C8IVY9</accession>
<feature type="compositionally biased region" description="Gly residues" evidence="1">
    <location>
        <begin position="433"/>
        <end position="443"/>
    </location>
</feature>
<protein>
    <submittedName>
        <fullName evidence="2">Uncharacterized protein</fullName>
    </submittedName>
</protein>
<dbReference type="EMBL" id="WUBL01000011">
    <property type="protein sequence ID" value="KAF2971718.1"/>
    <property type="molecule type" value="Genomic_DNA"/>
</dbReference>
<feature type="region of interest" description="Disordered" evidence="1">
    <location>
        <begin position="1"/>
        <end position="29"/>
    </location>
</feature>
<dbReference type="AlphaFoldDB" id="A0A7C8IVY9"/>
<evidence type="ECO:0000313" key="3">
    <source>
        <dbReference type="Proteomes" id="UP000481858"/>
    </source>
</evidence>
<organism evidence="2 3">
    <name type="scientific">Xylaria multiplex</name>
    <dbReference type="NCBI Taxonomy" id="323545"/>
    <lineage>
        <taxon>Eukaryota</taxon>
        <taxon>Fungi</taxon>
        <taxon>Dikarya</taxon>
        <taxon>Ascomycota</taxon>
        <taxon>Pezizomycotina</taxon>
        <taxon>Sordariomycetes</taxon>
        <taxon>Xylariomycetidae</taxon>
        <taxon>Xylariales</taxon>
        <taxon>Xylariaceae</taxon>
        <taxon>Xylaria</taxon>
    </lineage>
</organism>
<dbReference type="InParanoid" id="A0A7C8IVY9"/>
<proteinExistence type="predicted"/>
<gene>
    <name evidence="2" type="ORF">GQX73_g1794</name>
</gene>
<feature type="region of interest" description="Disordered" evidence="1">
    <location>
        <begin position="210"/>
        <end position="443"/>
    </location>
</feature>
<feature type="compositionally biased region" description="Basic and acidic residues" evidence="1">
    <location>
        <begin position="407"/>
        <end position="432"/>
    </location>
</feature>
<feature type="compositionally biased region" description="Basic and acidic residues" evidence="1">
    <location>
        <begin position="366"/>
        <end position="393"/>
    </location>
</feature>
<reference evidence="2 3" key="1">
    <citation type="submission" date="2019-12" db="EMBL/GenBank/DDBJ databases">
        <title>Draft genome sequence of the ascomycete Xylaria multiplex DSM 110363.</title>
        <authorList>
            <person name="Buettner E."/>
            <person name="Kellner H."/>
        </authorList>
    </citation>
    <scope>NUCLEOTIDE SEQUENCE [LARGE SCALE GENOMIC DNA]</scope>
    <source>
        <strain evidence="2 3">DSM 110363</strain>
    </source>
</reference>
<dbReference type="OrthoDB" id="4204700at2759"/>
<sequence>MSSTGDSDSSFGKDGNDDTPTHNQPWPYVDPFSQGRFERKYIEDGGTINFDSLPKLQPWASWAGISDLLRVLTVLKKVKSHAAMAQRRLTSTEARAIGEHSAHSVRYLSWIQPVSCTIAIAIAASKRRTFSFPFYRPKMKKFDPFSFPTKRLRFLKGHPATLMWHVVRFGAYLPFAWFPTTIFFSSMAENSFAAHAWRDPRLDGVIQHGRQNHQKLQHQREQARRQAGFPDPARTVPPKNPQQPGDEAYGDSPTPQSYESTDYAAQPSSTFGKPSPVTEASRATQPDWARGTATRSAPPKVQENALPDPSPLHENDGSGLFDDDDDASPVALPARRQDAGQRQSSLSGSSWDRIRQQAKSGNANWEKGDSSGEEHEWGQLRQDKIRNPRDSTPKTDSYSYTTEDEEREKRNYEREQAQKDFDALLEAERHGESGSGGNRGWRK</sequence>
<dbReference type="Proteomes" id="UP000481858">
    <property type="component" value="Unassembled WGS sequence"/>
</dbReference>
<feature type="compositionally biased region" description="Polar residues" evidence="1">
    <location>
        <begin position="1"/>
        <end position="10"/>
    </location>
</feature>
<evidence type="ECO:0000256" key="1">
    <source>
        <dbReference type="SAM" id="MobiDB-lite"/>
    </source>
</evidence>